<dbReference type="Proteomes" id="UP000000647">
    <property type="component" value="Chromosome"/>
</dbReference>
<gene>
    <name evidence="2" type="ordered locus">Hhal_1826</name>
</gene>
<dbReference type="EMBL" id="CP000544">
    <property type="protein sequence ID" value="ABM62590.1"/>
    <property type="molecule type" value="Genomic_DNA"/>
</dbReference>
<dbReference type="HOGENOM" id="CLU_114499_0_0_6"/>
<reference evidence="2 3" key="2">
    <citation type="journal article" date="2013" name="Stand. Genomic Sci.">
        <title>Complete genome sequence of Halorhodospira halophila SL1.</title>
        <authorList>
            <person name="Challacombe J.F."/>
            <person name="Majid S."/>
            <person name="Deole R."/>
            <person name="Brettin T.S."/>
            <person name="Bruce D."/>
            <person name="Delano S.F."/>
            <person name="Detter J.C."/>
            <person name="Gleasner C.D."/>
            <person name="Han C.S."/>
            <person name="Misra M."/>
            <person name="Reitenga K.G."/>
            <person name="Mikhailova N."/>
            <person name="Woyke T."/>
            <person name="Pitluck S."/>
            <person name="Nolan M."/>
            <person name="Land M.L."/>
            <person name="Saunders E."/>
            <person name="Tapia R."/>
            <person name="Lapidus A."/>
            <person name="Ivanova N."/>
            <person name="Hoff W.D."/>
        </authorList>
    </citation>
    <scope>NUCLEOTIDE SEQUENCE [LARGE SCALE GENOMIC DNA]</scope>
    <source>
        <strain evidence="3">DSM 244 / SL1</strain>
    </source>
</reference>
<protein>
    <recommendedName>
        <fullName evidence="1">Serine aminopeptidase S33 domain-containing protein</fullName>
    </recommendedName>
</protein>
<dbReference type="STRING" id="349124.Hhal_1826"/>
<dbReference type="InterPro" id="IPR029058">
    <property type="entry name" value="AB_hydrolase_fold"/>
</dbReference>
<dbReference type="Pfam" id="PF12146">
    <property type="entry name" value="Hydrolase_4"/>
    <property type="match status" value="1"/>
</dbReference>
<dbReference type="eggNOG" id="COG1073">
    <property type="taxonomic scope" value="Bacteria"/>
</dbReference>
<evidence type="ECO:0000313" key="2">
    <source>
        <dbReference type="EMBL" id="ABM62590.1"/>
    </source>
</evidence>
<reference evidence="3" key="1">
    <citation type="submission" date="2006-12" db="EMBL/GenBank/DDBJ databases">
        <title>Complete sequence of Halorhodospira halophila SL1.</title>
        <authorList>
            <consortium name="US DOE Joint Genome Institute"/>
            <person name="Copeland A."/>
            <person name="Lucas S."/>
            <person name="Lapidus A."/>
            <person name="Barry K."/>
            <person name="Detter J.C."/>
            <person name="Glavina del Rio T."/>
            <person name="Hammon N."/>
            <person name="Israni S."/>
            <person name="Dalin E."/>
            <person name="Tice H."/>
            <person name="Pitluck S."/>
            <person name="Saunders E."/>
            <person name="Brettin T."/>
            <person name="Bruce D."/>
            <person name="Han C."/>
            <person name="Tapia R."/>
            <person name="Schmutz J."/>
            <person name="Larimer F."/>
            <person name="Land M."/>
            <person name="Hauser L."/>
            <person name="Kyrpides N."/>
            <person name="Mikhailova N."/>
            <person name="Hoff W."/>
            <person name="Richardson P."/>
        </authorList>
    </citation>
    <scope>NUCLEOTIDE SEQUENCE [LARGE SCALE GENOMIC DNA]</scope>
    <source>
        <strain evidence="3">DSM 244 / SL1</strain>
    </source>
</reference>
<proteinExistence type="predicted"/>
<dbReference type="KEGG" id="hha:Hhal_1826"/>
<organism evidence="2 3">
    <name type="scientific">Halorhodospira halophila (strain DSM 244 / SL1)</name>
    <name type="common">Ectothiorhodospira halophila (strain DSM 244 / SL1)</name>
    <dbReference type="NCBI Taxonomy" id="349124"/>
    <lineage>
        <taxon>Bacteria</taxon>
        <taxon>Pseudomonadati</taxon>
        <taxon>Pseudomonadota</taxon>
        <taxon>Gammaproteobacteria</taxon>
        <taxon>Chromatiales</taxon>
        <taxon>Ectothiorhodospiraceae</taxon>
        <taxon>Halorhodospira</taxon>
    </lineage>
</organism>
<dbReference type="InterPro" id="IPR022742">
    <property type="entry name" value="Hydrolase_4"/>
</dbReference>
<evidence type="ECO:0000259" key="1">
    <source>
        <dbReference type="Pfam" id="PF12146"/>
    </source>
</evidence>
<name>A1WY28_HALHL</name>
<dbReference type="OrthoDB" id="264572at2"/>
<dbReference type="SUPFAM" id="SSF53474">
    <property type="entry name" value="alpha/beta-Hydrolases"/>
    <property type="match status" value="1"/>
</dbReference>
<dbReference type="AlphaFoldDB" id="A1WY28"/>
<sequence length="167" mass="18213">MTHHHVYYAHGKGTGPRGHKSKALLPIAEQAGFAVESIDFTATEDPDERVAMLLEHRPQATGRLVLVGSSMGGYVMANAADELGADGLFLLAPAIGIPGYPAYPAPTTRHQEIVHGWRDALIPPPSVVTYAERQRARLHLLDAEHDLNDHLPTLQRLFADFLQRVAG</sequence>
<dbReference type="Gene3D" id="3.40.50.1820">
    <property type="entry name" value="alpha/beta hydrolase"/>
    <property type="match status" value="1"/>
</dbReference>
<dbReference type="RefSeq" id="WP_011814612.1">
    <property type="nucleotide sequence ID" value="NC_008789.1"/>
</dbReference>
<evidence type="ECO:0000313" key="3">
    <source>
        <dbReference type="Proteomes" id="UP000000647"/>
    </source>
</evidence>
<feature type="domain" description="Serine aminopeptidase S33" evidence="1">
    <location>
        <begin position="43"/>
        <end position="144"/>
    </location>
</feature>
<accession>A1WY28</accession>
<keyword evidence="3" id="KW-1185">Reference proteome</keyword>